<keyword evidence="2" id="KW-1003">Cell membrane</keyword>
<gene>
    <name evidence="12" type="ORF">ACFOEK_17655</name>
</gene>
<dbReference type="InterPro" id="IPR017270">
    <property type="entry name" value="MotA/TolQ/ExbB-rel"/>
</dbReference>
<dbReference type="InterPro" id="IPR050790">
    <property type="entry name" value="ExbB/TolQ_transport"/>
</dbReference>
<protein>
    <submittedName>
        <fullName evidence="12">MotA/TolQ/ExbB proton channel family protein</fullName>
    </submittedName>
</protein>
<dbReference type="PANTHER" id="PTHR30625">
    <property type="entry name" value="PROTEIN TOLQ"/>
    <property type="match status" value="1"/>
</dbReference>
<evidence type="ECO:0000256" key="10">
    <source>
        <dbReference type="SAM" id="SignalP"/>
    </source>
</evidence>
<comment type="similarity">
    <text evidence="6">Belongs to the exbB/tolQ family.</text>
</comment>
<feature type="transmembrane region" description="Helical" evidence="9">
    <location>
        <begin position="401"/>
        <end position="422"/>
    </location>
</feature>
<evidence type="ECO:0000313" key="12">
    <source>
        <dbReference type="EMBL" id="MFC3152869.1"/>
    </source>
</evidence>
<keyword evidence="3 9" id="KW-0812">Transmembrane</keyword>
<evidence type="ECO:0000313" key="13">
    <source>
        <dbReference type="Proteomes" id="UP001595476"/>
    </source>
</evidence>
<comment type="caution">
    <text evidence="12">The sequence shown here is derived from an EMBL/GenBank/DDBJ whole genome shotgun (WGS) entry which is preliminary data.</text>
</comment>
<keyword evidence="10" id="KW-0732">Signal</keyword>
<evidence type="ECO:0000256" key="4">
    <source>
        <dbReference type="ARBA" id="ARBA00022989"/>
    </source>
</evidence>
<dbReference type="EMBL" id="JBHRSZ010000007">
    <property type="protein sequence ID" value="MFC3152869.1"/>
    <property type="molecule type" value="Genomic_DNA"/>
</dbReference>
<feature type="transmembrane region" description="Helical" evidence="9">
    <location>
        <begin position="359"/>
        <end position="381"/>
    </location>
</feature>
<dbReference type="PANTHER" id="PTHR30625:SF11">
    <property type="entry name" value="MOTA_TOLQ_EXBB PROTON CHANNEL DOMAIN-CONTAINING PROTEIN"/>
    <property type="match status" value="1"/>
</dbReference>
<keyword evidence="4 9" id="KW-1133">Transmembrane helix</keyword>
<organism evidence="12 13">
    <name type="scientific">Litoribrevibacter euphylliae</name>
    <dbReference type="NCBI Taxonomy" id="1834034"/>
    <lineage>
        <taxon>Bacteria</taxon>
        <taxon>Pseudomonadati</taxon>
        <taxon>Pseudomonadota</taxon>
        <taxon>Gammaproteobacteria</taxon>
        <taxon>Oceanospirillales</taxon>
        <taxon>Oceanospirillaceae</taxon>
        <taxon>Litoribrevibacter</taxon>
    </lineage>
</organism>
<dbReference type="Pfam" id="PF01618">
    <property type="entry name" value="MotA_ExbB"/>
    <property type="match status" value="1"/>
</dbReference>
<keyword evidence="7" id="KW-0175">Coiled coil</keyword>
<sequence length="479" mass="52332">MSLSRWILSAFLILSFGTHTVAAETGSLDDLLKQVQGSISQDRSVDQQRLNTFLADHKRQAALLKQAKQRLANAETRQEQLKNQYDENEQALREQSELLTQRSGQLGEVFGVVKQQAQDLSGVLQDSLVTSQFPERLNSIGFADQKSIPTLSDLQGLWYLLLQEMTATSEVTTFEQQVAQPNGIYQASQVLRVGPFVAIDEQGRFLKYDANSQQLEVFARQPALSSVSQAKAFFDGQGEQLLVDPSRGNLLELIGRTPTVKERIDQAGIIGYIIISLGALGILVALWRMAAVLIAELKVKSQFKSLDTLSDRNSLGRVVSAVRNASLDEKDTTSTEIRVDEALLKEVPRLEVGLTFLKLLAAVAPLLGLLGTVTGMIGTFQSITVFGTSDPKLMAGGISQALMTTVLGLCVAIPLLFCHSLISARVKRLVQLLQQVAFATLAEFMESKTTVTQDLSKVMDKQQPAKAPASNAVAEVERS</sequence>
<feature type="region of interest" description="Disordered" evidence="8">
    <location>
        <begin position="460"/>
        <end position="479"/>
    </location>
</feature>
<dbReference type="InterPro" id="IPR002898">
    <property type="entry name" value="MotA_ExbB_proton_chnl"/>
</dbReference>
<feature type="signal peptide" evidence="10">
    <location>
        <begin position="1"/>
        <end position="22"/>
    </location>
</feature>
<evidence type="ECO:0000256" key="9">
    <source>
        <dbReference type="SAM" id="Phobius"/>
    </source>
</evidence>
<feature type="coiled-coil region" evidence="7">
    <location>
        <begin position="54"/>
        <end position="102"/>
    </location>
</feature>
<dbReference type="RefSeq" id="WP_386722791.1">
    <property type="nucleotide sequence ID" value="NZ_JBHRSZ010000007.1"/>
</dbReference>
<keyword evidence="6" id="KW-0653">Protein transport</keyword>
<evidence type="ECO:0000256" key="5">
    <source>
        <dbReference type="ARBA" id="ARBA00023136"/>
    </source>
</evidence>
<dbReference type="PIRSF" id="PIRSF037714">
    <property type="entry name" value="TolR"/>
    <property type="match status" value="1"/>
</dbReference>
<dbReference type="Proteomes" id="UP001595476">
    <property type="component" value="Unassembled WGS sequence"/>
</dbReference>
<feature type="domain" description="MotA/TolQ/ExbB proton channel" evidence="11">
    <location>
        <begin position="324"/>
        <end position="434"/>
    </location>
</feature>
<proteinExistence type="inferred from homology"/>
<evidence type="ECO:0000256" key="7">
    <source>
        <dbReference type="SAM" id="Coils"/>
    </source>
</evidence>
<name>A0ABV7HG69_9GAMM</name>
<evidence type="ECO:0000256" key="2">
    <source>
        <dbReference type="ARBA" id="ARBA00022475"/>
    </source>
</evidence>
<keyword evidence="6" id="KW-0813">Transport</keyword>
<comment type="subcellular location">
    <subcellularLocation>
        <location evidence="1">Cell membrane</location>
        <topology evidence="1">Multi-pass membrane protein</topology>
    </subcellularLocation>
    <subcellularLocation>
        <location evidence="6">Membrane</location>
        <topology evidence="6">Multi-pass membrane protein</topology>
    </subcellularLocation>
</comment>
<evidence type="ECO:0000256" key="3">
    <source>
        <dbReference type="ARBA" id="ARBA00022692"/>
    </source>
</evidence>
<evidence type="ECO:0000256" key="1">
    <source>
        <dbReference type="ARBA" id="ARBA00004651"/>
    </source>
</evidence>
<accession>A0ABV7HG69</accession>
<keyword evidence="13" id="KW-1185">Reference proteome</keyword>
<evidence type="ECO:0000256" key="8">
    <source>
        <dbReference type="SAM" id="MobiDB-lite"/>
    </source>
</evidence>
<keyword evidence="5 9" id="KW-0472">Membrane</keyword>
<feature type="transmembrane region" description="Helical" evidence="9">
    <location>
        <begin position="269"/>
        <end position="295"/>
    </location>
</feature>
<reference evidence="13" key="1">
    <citation type="journal article" date="2019" name="Int. J. Syst. Evol. Microbiol.">
        <title>The Global Catalogue of Microorganisms (GCM) 10K type strain sequencing project: providing services to taxonomists for standard genome sequencing and annotation.</title>
        <authorList>
            <consortium name="The Broad Institute Genomics Platform"/>
            <consortium name="The Broad Institute Genome Sequencing Center for Infectious Disease"/>
            <person name="Wu L."/>
            <person name="Ma J."/>
        </authorList>
    </citation>
    <scope>NUCLEOTIDE SEQUENCE [LARGE SCALE GENOMIC DNA]</scope>
    <source>
        <strain evidence="13">KCTC 52438</strain>
    </source>
</reference>
<evidence type="ECO:0000256" key="6">
    <source>
        <dbReference type="RuleBase" id="RU004057"/>
    </source>
</evidence>
<evidence type="ECO:0000259" key="11">
    <source>
        <dbReference type="Pfam" id="PF01618"/>
    </source>
</evidence>
<feature type="chain" id="PRO_5047381084" evidence="10">
    <location>
        <begin position="23"/>
        <end position="479"/>
    </location>
</feature>